<dbReference type="STRING" id="1666911.HLUCCA11_06890"/>
<dbReference type="SUPFAM" id="SSF53756">
    <property type="entry name" value="UDP-Glycosyltransferase/glycogen phosphorylase"/>
    <property type="match status" value="1"/>
</dbReference>
<dbReference type="PATRIC" id="fig|1666911.3.peg.4975"/>
<dbReference type="Proteomes" id="UP000050465">
    <property type="component" value="Unassembled WGS sequence"/>
</dbReference>
<proteinExistence type="predicted"/>
<gene>
    <name evidence="3" type="ORF">HLUCCA11_06890</name>
</gene>
<keyword evidence="3" id="KW-0808">Transferase</keyword>
<dbReference type="Pfam" id="PF13439">
    <property type="entry name" value="Glyco_transf_4"/>
    <property type="match status" value="1"/>
</dbReference>
<dbReference type="InterPro" id="IPR001296">
    <property type="entry name" value="Glyco_trans_1"/>
</dbReference>
<feature type="domain" description="Glycosyltransferase subfamily 4-like N-terminal" evidence="2">
    <location>
        <begin position="14"/>
        <end position="178"/>
    </location>
</feature>
<comment type="caution">
    <text evidence="3">The sequence shown here is derived from an EMBL/GenBank/DDBJ whole genome shotgun (WGS) entry which is preliminary data.</text>
</comment>
<name>A0A0P8C3W9_9CYAN</name>
<dbReference type="EMBL" id="LJZR01000007">
    <property type="protein sequence ID" value="KPQ36252.1"/>
    <property type="molecule type" value="Genomic_DNA"/>
</dbReference>
<dbReference type="Pfam" id="PF00534">
    <property type="entry name" value="Glycos_transf_1"/>
    <property type="match status" value="1"/>
</dbReference>
<reference evidence="3 4" key="1">
    <citation type="submission" date="2015-09" db="EMBL/GenBank/DDBJ databases">
        <title>Identification and resolution of microdiversity through metagenomic sequencing of parallel consortia.</title>
        <authorList>
            <person name="Nelson W.C."/>
            <person name="Romine M.F."/>
            <person name="Lindemann S.R."/>
        </authorList>
    </citation>
    <scope>NUCLEOTIDE SEQUENCE [LARGE SCALE GENOMIC DNA]</scope>
    <source>
        <strain evidence="3">Ana</strain>
    </source>
</reference>
<accession>A0A0P8C3W9</accession>
<dbReference type="InterPro" id="IPR028098">
    <property type="entry name" value="Glyco_trans_4-like_N"/>
</dbReference>
<organism evidence="3 4">
    <name type="scientific">Phormidesmis priestleyi Ana</name>
    <dbReference type="NCBI Taxonomy" id="1666911"/>
    <lineage>
        <taxon>Bacteria</taxon>
        <taxon>Bacillati</taxon>
        <taxon>Cyanobacteriota</taxon>
        <taxon>Cyanophyceae</taxon>
        <taxon>Leptolyngbyales</taxon>
        <taxon>Leptolyngbyaceae</taxon>
        <taxon>Phormidesmis</taxon>
    </lineage>
</organism>
<evidence type="ECO:0000313" key="3">
    <source>
        <dbReference type="EMBL" id="KPQ36252.1"/>
    </source>
</evidence>
<dbReference type="AlphaFoldDB" id="A0A0P8C3W9"/>
<evidence type="ECO:0000259" key="2">
    <source>
        <dbReference type="Pfam" id="PF13439"/>
    </source>
</evidence>
<dbReference type="Gene3D" id="3.40.50.2000">
    <property type="entry name" value="Glycogen Phosphorylase B"/>
    <property type="match status" value="2"/>
</dbReference>
<protein>
    <submittedName>
        <fullName evidence="3">Glycosyltransferase</fullName>
    </submittedName>
</protein>
<dbReference type="CDD" id="cd03801">
    <property type="entry name" value="GT4_PimA-like"/>
    <property type="match status" value="1"/>
</dbReference>
<dbReference type="PANTHER" id="PTHR12526">
    <property type="entry name" value="GLYCOSYLTRANSFERASE"/>
    <property type="match status" value="1"/>
</dbReference>
<evidence type="ECO:0000313" key="4">
    <source>
        <dbReference type="Proteomes" id="UP000050465"/>
    </source>
</evidence>
<evidence type="ECO:0000259" key="1">
    <source>
        <dbReference type="Pfam" id="PF00534"/>
    </source>
</evidence>
<sequence length="383" mass="41280">MKILFLDQSGQLGGAELCLIGLAKHYGNDCLVGLFAPGPFSQQLAAQQIPVEVLAAQPLNFQKQSGTLQAMKSLGQLWPLVQRVSRLSREYDCIYANTQKALVVGAIASRLSGKPLVYHLHDIISSEHFSRFGQQVIVTLANQAALVIANSLASQSAFIAAGGRAEITEVVYNGFDLAKYSAGEMAIAPPHSLKYDRLGAGDGFVVGHFSRLSPWKGQHVLIDALQHCPPQIKIVLVGSALFGEESYVQQLHTQIERLGLGDRVQFLGFRADIPAIMSACDLIAHTSTAAEPFGRVIVEGMLCDRPVVAAAAGGAVEIVRHSQTGWLTPPGDARKLAEIITTVYEQPERAKAIAQRGQQEAQKRFDLKTINPQIDTLLSAVVA</sequence>
<dbReference type="GO" id="GO:0016757">
    <property type="term" value="F:glycosyltransferase activity"/>
    <property type="evidence" value="ECO:0007669"/>
    <property type="project" value="InterPro"/>
</dbReference>
<feature type="domain" description="Glycosyl transferase family 1" evidence="1">
    <location>
        <begin position="202"/>
        <end position="359"/>
    </location>
</feature>